<dbReference type="InterPro" id="IPR036390">
    <property type="entry name" value="WH_DNA-bd_sf"/>
</dbReference>
<dbReference type="AlphaFoldDB" id="A0A174H3U8"/>
<evidence type="ECO:0000313" key="1">
    <source>
        <dbReference type="EMBL" id="CUO69682.1"/>
    </source>
</evidence>
<dbReference type="SUPFAM" id="SSF46785">
    <property type="entry name" value="Winged helix' DNA-binding domain"/>
    <property type="match status" value="1"/>
</dbReference>
<accession>A0A174H3U8</accession>
<dbReference type="InterPro" id="IPR036388">
    <property type="entry name" value="WH-like_DNA-bd_sf"/>
</dbReference>
<gene>
    <name evidence="1" type="ORF">ERS852407_03634</name>
</gene>
<protein>
    <submittedName>
        <fullName evidence="1">PadR family transcriptional regulator</fullName>
    </submittedName>
</protein>
<name>A0A174H3U8_9FIRM</name>
<dbReference type="Proteomes" id="UP000095651">
    <property type="component" value="Unassembled WGS sequence"/>
</dbReference>
<dbReference type="Gene3D" id="1.10.10.10">
    <property type="entry name" value="Winged helix-like DNA-binding domain superfamily/Winged helix DNA-binding domain"/>
    <property type="match status" value="1"/>
</dbReference>
<organism evidence="1 2">
    <name type="scientific">Hungatella hathewayi</name>
    <dbReference type="NCBI Taxonomy" id="154046"/>
    <lineage>
        <taxon>Bacteria</taxon>
        <taxon>Bacillati</taxon>
        <taxon>Bacillota</taxon>
        <taxon>Clostridia</taxon>
        <taxon>Lachnospirales</taxon>
        <taxon>Lachnospiraceae</taxon>
        <taxon>Hungatella</taxon>
    </lineage>
</organism>
<evidence type="ECO:0000313" key="2">
    <source>
        <dbReference type="Proteomes" id="UP000095651"/>
    </source>
</evidence>
<reference evidence="1 2" key="1">
    <citation type="submission" date="2015-09" db="EMBL/GenBank/DDBJ databases">
        <authorList>
            <consortium name="Pathogen Informatics"/>
        </authorList>
    </citation>
    <scope>NUCLEOTIDE SEQUENCE [LARGE SCALE GENOMIC DNA]</scope>
    <source>
        <strain evidence="1 2">2789STDY5608850</strain>
    </source>
</reference>
<sequence>MIPLYILGLLLRFGPQHGYQIKKLLEEQLGDFTQIKLPTVNYHLEKMEAADIIFEHHILHFQAELEWAEQSIRKFEETDQDENESH</sequence>
<dbReference type="RefSeq" id="WP_055657302.1">
    <property type="nucleotide sequence ID" value="NZ_CABIXC010000010.1"/>
</dbReference>
<dbReference type="EMBL" id="CYZE01000010">
    <property type="protein sequence ID" value="CUO69682.1"/>
    <property type="molecule type" value="Genomic_DNA"/>
</dbReference>
<proteinExistence type="predicted"/>